<dbReference type="EnsemblMetazoa" id="ISCW015991-RA">
    <property type="protein sequence ID" value="ISCW015991-PA"/>
    <property type="gene ID" value="ISCW015991"/>
</dbReference>
<evidence type="ECO:0008006" key="5">
    <source>
        <dbReference type="Google" id="ProtNLM"/>
    </source>
</evidence>
<dbReference type="VEuPathDB" id="VectorBase:ISCI015991"/>
<proteinExistence type="predicted"/>
<dbReference type="EMBL" id="ABJB010251150">
    <property type="status" value="NOT_ANNOTATED_CDS"/>
    <property type="molecule type" value="Genomic_DNA"/>
</dbReference>
<feature type="region of interest" description="Disordered" evidence="1">
    <location>
        <begin position="55"/>
        <end position="137"/>
    </location>
</feature>
<evidence type="ECO:0000313" key="2">
    <source>
        <dbReference type="EMBL" id="EEC02395.1"/>
    </source>
</evidence>
<dbReference type="AlphaFoldDB" id="B7P723"/>
<dbReference type="VEuPathDB" id="VectorBase:ISCW015991"/>
<protein>
    <recommendedName>
        <fullName evidence="5">Stathmin</fullName>
    </recommendedName>
</protein>
<evidence type="ECO:0000256" key="1">
    <source>
        <dbReference type="SAM" id="MobiDB-lite"/>
    </source>
</evidence>
<reference evidence="2 4" key="1">
    <citation type="submission" date="2008-03" db="EMBL/GenBank/DDBJ databases">
        <title>Annotation of Ixodes scapularis.</title>
        <authorList>
            <consortium name="Ixodes scapularis Genome Project Consortium"/>
            <person name="Caler E."/>
            <person name="Hannick L.I."/>
            <person name="Bidwell S."/>
            <person name="Joardar V."/>
            <person name="Thiagarajan M."/>
            <person name="Amedeo P."/>
            <person name="Galinsky K.J."/>
            <person name="Schobel S."/>
            <person name="Inman J."/>
            <person name="Hostetler J."/>
            <person name="Miller J."/>
            <person name="Hammond M."/>
            <person name="Megy K."/>
            <person name="Lawson D."/>
            <person name="Kodira C."/>
            <person name="Sutton G."/>
            <person name="Meyer J."/>
            <person name="Hill C.A."/>
            <person name="Birren B."/>
            <person name="Nene V."/>
            <person name="Collins F."/>
            <person name="Alarcon-Chaidez F."/>
            <person name="Wikel S."/>
            <person name="Strausberg R."/>
        </authorList>
    </citation>
    <scope>NUCLEOTIDE SEQUENCE [LARGE SCALE GENOMIC DNA]</scope>
    <source>
        <strain evidence="4">Wikel</strain>
        <strain evidence="2">Wikel colony</strain>
    </source>
</reference>
<dbReference type="PaxDb" id="6945-B7P723"/>
<organism>
    <name type="scientific">Ixodes scapularis</name>
    <name type="common">Black-legged tick</name>
    <name type="synonym">Deer tick</name>
    <dbReference type="NCBI Taxonomy" id="6945"/>
    <lineage>
        <taxon>Eukaryota</taxon>
        <taxon>Metazoa</taxon>
        <taxon>Ecdysozoa</taxon>
        <taxon>Arthropoda</taxon>
        <taxon>Chelicerata</taxon>
        <taxon>Arachnida</taxon>
        <taxon>Acari</taxon>
        <taxon>Parasitiformes</taxon>
        <taxon>Ixodida</taxon>
        <taxon>Ixodoidea</taxon>
        <taxon>Ixodidae</taxon>
        <taxon>Ixodinae</taxon>
        <taxon>Ixodes</taxon>
    </lineage>
</organism>
<accession>B7P723</accession>
<gene>
    <name evidence="3" type="primary">8025579</name>
    <name evidence="2" type="ORF">IscW_ISCW015991</name>
</gene>
<name>B7P723_IXOSC</name>
<reference evidence="3" key="2">
    <citation type="submission" date="2020-05" db="UniProtKB">
        <authorList>
            <consortium name="EnsemblMetazoa"/>
        </authorList>
    </citation>
    <scope>IDENTIFICATION</scope>
    <source>
        <strain evidence="3">wikel</strain>
    </source>
</reference>
<dbReference type="HOGENOM" id="CLU_1867340_0_0_1"/>
<dbReference type="EMBL" id="ABJB010144647">
    <property type="status" value="NOT_ANNOTATED_CDS"/>
    <property type="molecule type" value="Genomic_DNA"/>
</dbReference>
<evidence type="ECO:0000313" key="3">
    <source>
        <dbReference type="EnsemblMetazoa" id="ISCW015991-PA"/>
    </source>
</evidence>
<keyword evidence="4" id="KW-1185">Reference proteome</keyword>
<dbReference type="InParanoid" id="B7P723"/>
<sequence>MGCGSAKAASPPAVVPNRTDVVMDDDQAAAQNGVAKAAIARTVEVPKAVAFEVPLESAAPGGGTGLKSQPPERLQKQRAADSPPITVEAIREKQAQAEQRRQEVLEERVRTSRQFAEKAMAAHSTREQNEEPAGRDA</sequence>
<feature type="compositionally biased region" description="Basic and acidic residues" evidence="1">
    <location>
        <begin position="124"/>
        <end position="137"/>
    </location>
</feature>
<feature type="compositionally biased region" description="Basic and acidic residues" evidence="1">
    <location>
        <begin position="89"/>
        <end position="110"/>
    </location>
</feature>
<dbReference type="Proteomes" id="UP000001555">
    <property type="component" value="Unassembled WGS sequence"/>
</dbReference>
<evidence type="ECO:0000313" key="4">
    <source>
        <dbReference type="Proteomes" id="UP000001555"/>
    </source>
</evidence>
<dbReference type="STRING" id="6945.B7P723"/>
<dbReference type="EMBL" id="DS649146">
    <property type="protein sequence ID" value="EEC02395.1"/>
    <property type="molecule type" value="Genomic_DNA"/>
</dbReference>